<organism evidence="2 3">
    <name type="scientific">Brachionus plicatilis</name>
    <name type="common">Marine rotifer</name>
    <name type="synonym">Brachionus muelleri</name>
    <dbReference type="NCBI Taxonomy" id="10195"/>
    <lineage>
        <taxon>Eukaryota</taxon>
        <taxon>Metazoa</taxon>
        <taxon>Spiralia</taxon>
        <taxon>Gnathifera</taxon>
        <taxon>Rotifera</taxon>
        <taxon>Eurotatoria</taxon>
        <taxon>Monogononta</taxon>
        <taxon>Pseudotrocha</taxon>
        <taxon>Ploima</taxon>
        <taxon>Brachionidae</taxon>
        <taxon>Brachionus</taxon>
    </lineage>
</organism>
<dbReference type="AlphaFoldDB" id="A0A3M7Q9B9"/>
<protein>
    <submittedName>
        <fullName evidence="2">Uncharacterized protein</fullName>
    </submittedName>
</protein>
<comment type="caution">
    <text evidence="2">The sequence shown here is derived from an EMBL/GenBank/DDBJ whole genome shotgun (WGS) entry which is preliminary data.</text>
</comment>
<reference evidence="2 3" key="1">
    <citation type="journal article" date="2018" name="Sci. Rep.">
        <title>Genomic signatures of local adaptation to the degree of environmental predictability in rotifers.</title>
        <authorList>
            <person name="Franch-Gras L."/>
            <person name="Hahn C."/>
            <person name="Garcia-Roger E.M."/>
            <person name="Carmona M.J."/>
            <person name="Serra M."/>
            <person name="Gomez A."/>
        </authorList>
    </citation>
    <scope>NUCLEOTIDE SEQUENCE [LARGE SCALE GENOMIC DNA]</scope>
    <source>
        <strain evidence="2">HYR1</strain>
    </source>
</reference>
<gene>
    <name evidence="2" type="ORF">BpHYR1_038145</name>
</gene>
<name>A0A3M7Q9B9_BRAPC</name>
<keyword evidence="1" id="KW-0812">Transmembrane</keyword>
<accession>A0A3M7Q9B9</accession>
<keyword evidence="1" id="KW-0472">Membrane</keyword>
<evidence type="ECO:0000313" key="3">
    <source>
        <dbReference type="Proteomes" id="UP000276133"/>
    </source>
</evidence>
<dbReference type="EMBL" id="REGN01006882">
    <property type="protein sequence ID" value="RNA07990.1"/>
    <property type="molecule type" value="Genomic_DNA"/>
</dbReference>
<keyword evidence="3" id="KW-1185">Reference proteome</keyword>
<keyword evidence="1" id="KW-1133">Transmembrane helix</keyword>
<sequence length="72" mass="8371">MFLVIFTENYVKKKQFIIGFDTKQIRRVIITSCQINTQGSGSIGIWYCMSYFGLGIFFQYLEGLILKDMLIS</sequence>
<proteinExistence type="predicted"/>
<dbReference type="Proteomes" id="UP000276133">
    <property type="component" value="Unassembled WGS sequence"/>
</dbReference>
<evidence type="ECO:0000256" key="1">
    <source>
        <dbReference type="SAM" id="Phobius"/>
    </source>
</evidence>
<evidence type="ECO:0000313" key="2">
    <source>
        <dbReference type="EMBL" id="RNA07990.1"/>
    </source>
</evidence>
<feature type="transmembrane region" description="Helical" evidence="1">
    <location>
        <begin position="44"/>
        <end position="66"/>
    </location>
</feature>